<evidence type="ECO:0000313" key="1">
    <source>
        <dbReference type="EMBL" id="KTB31979.1"/>
    </source>
</evidence>
<dbReference type="Proteomes" id="UP000054988">
    <property type="component" value="Unassembled WGS sequence"/>
</dbReference>
<organism evidence="1 2">
    <name type="scientific">Moniliophthora roreri</name>
    <name type="common">Frosty pod rot fungus</name>
    <name type="synonym">Monilia roreri</name>
    <dbReference type="NCBI Taxonomy" id="221103"/>
    <lineage>
        <taxon>Eukaryota</taxon>
        <taxon>Fungi</taxon>
        <taxon>Dikarya</taxon>
        <taxon>Basidiomycota</taxon>
        <taxon>Agaricomycotina</taxon>
        <taxon>Agaricomycetes</taxon>
        <taxon>Agaricomycetidae</taxon>
        <taxon>Agaricales</taxon>
        <taxon>Marasmiineae</taxon>
        <taxon>Marasmiaceae</taxon>
        <taxon>Moniliophthora</taxon>
    </lineage>
</organism>
<protein>
    <submittedName>
        <fullName evidence="1">Uncharacterized protein</fullName>
    </submittedName>
</protein>
<dbReference type="AlphaFoldDB" id="A0A0W0F6L5"/>
<proteinExistence type="predicted"/>
<evidence type="ECO:0000313" key="2">
    <source>
        <dbReference type="Proteomes" id="UP000054988"/>
    </source>
</evidence>
<reference evidence="1 2" key="1">
    <citation type="submission" date="2015-12" db="EMBL/GenBank/DDBJ databases">
        <title>Draft genome sequence of Moniliophthora roreri, the causal agent of frosty pod rot of cacao.</title>
        <authorList>
            <person name="Aime M.C."/>
            <person name="Diaz-Valderrama J.R."/>
            <person name="Kijpornyongpan T."/>
            <person name="Phillips-Mora W."/>
        </authorList>
    </citation>
    <scope>NUCLEOTIDE SEQUENCE [LARGE SCALE GENOMIC DNA]</scope>
    <source>
        <strain evidence="1 2">MCA 2952</strain>
    </source>
</reference>
<name>A0A0W0F6L5_MONRR</name>
<sequence length="21" mass="2355">MPVKASTTQLHTCLLLYYSKG</sequence>
<comment type="caution">
    <text evidence="1">The sequence shown here is derived from an EMBL/GenBank/DDBJ whole genome shotgun (WGS) entry which is preliminary data.</text>
</comment>
<accession>A0A0W0F6L5</accession>
<gene>
    <name evidence="1" type="ORF">WG66_15460</name>
</gene>
<dbReference type="EMBL" id="LATX01002273">
    <property type="protein sequence ID" value="KTB31979.1"/>
    <property type="molecule type" value="Genomic_DNA"/>
</dbReference>